<evidence type="ECO:0000259" key="2">
    <source>
        <dbReference type="PROSITE" id="PS51192"/>
    </source>
</evidence>
<reference evidence="4 5" key="1">
    <citation type="submission" date="2016-11" db="EMBL/GenBank/DDBJ databases">
        <title>The macronuclear genome of Stentor coeruleus: a giant cell with tiny introns.</title>
        <authorList>
            <person name="Slabodnick M."/>
            <person name="Ruby J.G."/>
            <person name="Reiff S.B."/>
            <person name="Swart E.C."/>
            <person name="Gosai S."/>
            <person name="Prabakaran S."/>
            <person name="Witkowska E."/>
            <person name="Larue G.E."/>
            <person name="Fisher S."/>
            <person name="Freeman R.M."/>
            <person name="Gunawardena J."/>
            <person name="Chu W."/>
            <person name="Stover N.A."/>
            <person name="Gregory B.D."/>
            <person name="Nowacki M."/>
            <person name="Derisi J."/>
            <person name="Roy S.W."/>
            <person name="Marshall W.F."/>
            <person name="Sood P."/>
        </authorList>
    </citation>
    <scope>NUCLEOTIDE SEQUENCE [LARGE SCALE GENOMIC DNA]</scope>
    <source>
        <strain evidence="4">WM001</strain>
    </source>
</reference>
<dbReference type="InterPro" id="IPR049730">
    <property type="entry name" value="SNF2/RAD54-like_C"/>
</dbReference>
<dbReference type="PROSITE" id="PS51194">
    <property type="entry name" value="HELICASE_CTER"/>
    <property type="match status" value="1"/>
</dbReference>
<dbReference type="SMART" id="SM00490">
    <property type="entry name" value="HELICc"/>
    <property type="match status" value="1"/>
</dbReference>
<dbReference type="GO" id="GO:0006283">
    <property type="term" value="P:transcription-coupled nucleotide-excision repair"/>
    <property type="evidence" value="ECO:0007669"/>
    <property type="project" value="TreeGrafter"/>
</dbReference>
<feature type="domain" description="Helicase ATP-binding" evidence="2">
    <location>
        <begin position="127"/>
        <end position="288"/>
    </location>
</feature>
<dbReference type="PANTHER" id="PTHR45629">
    <property type="entry name" value="SNF2/RAD54 FAMILY MEMBER"/>
    <property type="match status" value="1"/>
</dbReference>
<dbReference type="FunFam" id="3.40.50.10810:FF:000094">
    <property type="entry name" value="DNA excision repair protein ERCC-6"/>
    <property type="match status" value="1"/>
</dbReference>
<dbReference type="CDD" id="cd18793">
    <property type="entry name" value="SF2_C_SNF"/>
    <property type="match status" value="1"/>
</dbReference>
<dbReference type="Gene3D" id="3.40.50.300">
    <property type="entry name" value="P-loop containing nucleotide triphosphate hydrolases"/>
    <property type="match status" value="1"/>
</dbReference>
<evidence type="ECO:0000313" key="4">
    <source>
        <dbReference type="EMBL" id="OMJ78897.1"/>
    </source>
</evidence>
<dbReference type="InterPro" id="IPR050496">
    <property type="entry name" value="SNF2_RAD54_helicase_repair"/>
</dbReference>
<dbReference type="InterPro" id="IPR014001">
    <property type="entry name" value="Helicase_ATP-bd"/>
</dbReference>
<dbReference type="Pfam" id="PF00176">
    <property type="entry name" value="SNF2-rel_dom"/>
    <property type="match status" value="1"/>
</dbReference>
<dbReference type="GO" id="GO:0016787">
    <property type="term" value="F:hydrolase activity"/>
    <property type="evidence" value="ECO:0007669"/>
    <property type="project" value="UniProtKB-KW"/>
</dbReference>
<evidence type="ECO:0000313" key="5">
    <source>
        <dbReference type="Proteomes" id="UP000187209"/>
    </source>
</evidence>
<dbReference type="OrthoDB" id="413460at2759"/>
<dbReference type="Pfam" id="PF00271">
    <property type="entry name" value="Helicase_C"/>
    <property type="match status" value="1"/>
</dbReference>
<dbReference type="SUPFAM" id="SSF52540">
    <property type="entry name" value="P-loop containing nucleoside triphosphate hydrolases"/>
    <property type="match status" value="2"/>
</dbReference>
<dbReference type="InterPro" id="IPR027417">
    <property type="entry name" value="P-loop_NTPase"/>
</dbReference>
<dbReference type="InterPro" id="IPR038718">
    <property type="entry name" value="SNF2-like_sf"/>
</dbReference>
<evidence type="ECO:0000259" key="3">
    <source>
        <dbReference type="PROSITE" id="PS51194"/>
    </source>
</evidence>
<dbReference type="AlphaFoldDB" id="A0A1R2BQ87"/>
<feature type="domain" description="Helicase C-terminal" evidence="3">
    <location>
        <begin position="423"/>
        <end position="576"/>
    </location>
</feature>
<name>A0A1R2BQ87_9CILI</name>
<dbReference type="Proteomes" id="UP000187209">
    <property type="component" value="Unassembled WGS sequence"/>
</dbReference>
<sequence length="767" mass="89095">MFSESPNYFPTIDVEDAERNVVQEAMNRESKILEDLIAQKIFLEKFSDADDSMQQELQKINRKLKRISKGLATTQNDEIFLGETFNQNLSVISTDTEFVTIDNNLKIPQSTWEKLLPYQKIGLEWLYSKHKKSTGGLLGDEMGLGKTVMVSTFLQSLKDSDHFTGPVLIICPATLIGQWKKELSIWAPGLGVNEFKTKRKAMIKCIFTYPYGILLITYEILHKEHKLLSKNKWFYVILDEGHKIKNPEAELTKFCKEFRNFHRLILSGTPIQNSLIELWSLFDFLCPGLLGTLDVFEREFSIPITKAGLARTNELEVEVGYQCAVQLRNLINPYMLRRTKKDVNIGIPKHTEKILYCELEESQWEVYRDYIEKIVKTTYKDFESFVWIKDLRFICNHPCMLKQDIINKLGFNPEKVESGKIRILDAILDLWNNEGQSVLLFSQYKKMLTIAENKVKELGMSYGRIDGDLEVSRRLPEIDKFNNGEIKVLLLTTKVGGLGINLPKATRVILLDPDWNPMNDSQAKERALRIGQTENIIIYRFLTKDTIEEKIYNRQIFKLYLANKILQCPDQKKFFNGKELWKLFEIPPKPENFDIVDAENLPQKRQKDDKLIDMILANNTREYEEKRVLADGDMCRIGELQRMRQHAQELAKKARDCLLMSHPISQRTFKVTSGNIGNGKIRDILLANKNSIVKKLDKNKRIEVIIAENLLEGFRNYQGTLTSTQVLKIMEEELTPFDKFLTRDVLREIATRKNSSWTLKSEFRNLQ</sequence>
<accession>A0A1R2BQ87</accession>
<keyword evidence="5" id="KW-1185">Reference proteome</keyword>
<organism evidence="4 5">
    <name type="scientific">Stentor coeruleus</name>
    <dbReference type="NCBI Taxonomy" id="5963"/>
    <lineage>
        <taxon>Eukaryota</taxon>
        <taxon>Sar</taxon>
        <taxon>Alveolata</taxon>
        <taxon>Ciliophora</taxon>
        <taxon>Postciliodesmatophora</taxon>
        <taxon>Heterotrichea</taxon>
        <taxon>Heterotrichida</taxon>
        <taxon>Stentoridae</taxon>
        <taxon>Stentor</taxon>
    </lineage>
</organism>
<gene>
    <name evidence="4" type="ORF">SteCoe_21210</name>
</gene>
<dbReference type="GO" id="GO:0008094">
    <property type="term" value="F:ATP-dependent activity, acting on DNA"/>
    <property type="evidence" value="ECO:0007669"/>
    <property type="project" value="TreeGrafter"/>
</dbReference>
<comment type="caution">
    <text evidence="4">The sequence shown here is derived from an EMBL/GenBank/DDBJ whole genome shotgun (WGS) entry which is preliminary data.</text>
</comment>
<protein>
    <submittedName>
        <fullName evidence="4">Uncharacterized protein</fullName>
    </submittedName>
</protein>
<evidence type="ECO:0000256" key="1">
    <source>
        <dbReference type="ARBA" id="ARBA00022801"/>
    </source>
</evidence>
<dbReference type="InterPro" id="IPR001650">
    <property type="entry name" value="Helicase_C-like"/>
</dbReference>
<dbReference type="PANTHER" id="PTHR45629:SF7">
    <property type="entry name" value="DNA EXCISION REPAIR PROTEIN ERCC-6-RELATED"/>
    <property type="match status" value="1"/>
</dbReference>
<dbReference type="PROSITE" id="PS51192">
    <property type="entry name" value="HELICASE_ATP_BIND_1"/>
    <property type="match status" value="1"/>
</dbReference>
<dbReference type="SMART" id="SM00487">
    <property type="entry name" value="DEXDc"/>
    <property type="match status" value="1"/>
</dbReference>
<dbReference type="EMBL" id="MPUH01000498">
    <property type="protein sequence ID" value="OMJ78897.1"/>
    <property type="molecule type" value="Genomic_DNA"/>
</dbReference>
<keyword evidence="1" id="KW-0378">Hydrolase</keyword>
<dbReference type="InterPro" id="IPR000330">
    <property type="entry name" value="SNF2_N"/>
</dbReference>
<dbReference type="GO" id="GO:0005634">
    <property type="term" value="C:nucleus"/>
    <property type="evidence" value="ECO:0007669"/>
    <property type="project" value="TreeGrafter"/>
</dbReference>
<dbReference type="Gene3D" id="3.40.50.10810">
    <property type="entry name" value="Tandem AAA-ATPase domain"/>
    <property type="match status" value="1"/>
</dbReference>
<proteinExistence type="predicted"/>
<dbReference type="GO" id="GO:0005524">
    <property type="term" value="F:ATP binding"/>
    <property type="evidence" value="ECO:0007669"/>
    <property type="project" value="InterPro"/>
</dbReference>